<proteinExistence type="predicted"/>
<feature type="signal peptide" evidence="1">
    <location>
        <begin position="1"/>
        <end position="25"/>
    </location>
</feature>
<accession>A0ABV5KM79</accession>
<comment type="caution">
    <text evidence="2">The sequence shown here is derived from an EMBL/GenBank/DDBJ whole genome shotgun (WGS) entry which is preliminary data.</text>
</comment>
<evidence type="ECO:0000313" key="3">
    <source>
        <dbReference type="Proteomes" id="UP001589747"/>
    </source>
</evidence>
<reference evidence="2 3" key="1">
    <citation type="submission" date="2024-09" db="EMBL/GenBank/DDBJ databases">
        <authorList>
            <person name="Sun Q."/>
            <person name="Mori K."/>
        </authorList>
    </citation>
    <scope>NUCLEOTIDE SEQUENCE [LARGE SCALE GENOMIC DNA]</scope>
    <source>
        <strain evidence="2 3">TISTR 2452</strain>
    </source>
</reference>
<name>A0ABV5KM79_9BACL</name>
<keyword evidence="3" id="KW-1185">Reference proteome</keyword>
<gene>
    <name evidence="2" type="ORF">ACFFSY_10490</name>
</gene>
<dbReference type="RefSeq" id="WP_377493520.1">
    <property type="nucleotide sequence ID" value="NZ_JBHMDO010000017.1"/>
</dbReference>
<dbReference type="Proteomes" id="UP001589747">
    <property type="component" value="Unassembled WGS sequence"/>
</dbReference>
<evidence type="ECO:0000313" key="2">
    <source>
        <dbReference type="EMBL" id="MFB9326342.1"/>
    </source>
</evidence>
<dbReference type="EMBL" id="JBHMDO010000017">
    <property type="protein sequence ID" value="MFB9326342.1"/>
    <property type="molecule type" value="Genomic_DNA"/>
</dbReference>
<evidence type="ECO:0000256" key="1">
    <source>
        <dbReference type="SAM" id="SignalP"/>
    </source>
</evidence>
<organism evidence="2 3">
    <name type="scientific">Paenibacillus aurantiacus</name>
    <dbReference type="NCBI Taxonomy" id="1936118"/>
    <lineage>
        <taxon>Bacteria</taxon>
        <taxon>Bacillati</taxon>
        <taxon>Bacillota</taxon>
        <taxon>Bacilli</taxon>
        <taxon>Bacillales</taxon>
        <taxon>Paenibacillaceae</taxon>
        <taxon>Paenibacillus</taxon>
    </lineage>
</organism>
<evidence type="ECO:0008006" key="4">
    <source>
        <dbReference type="Google" id="ProtNLM"/>
    </source>
</evidence>
<keyword evidence="1" id="KW-0732">Signal</keyword>
<protein>
    <recommendedName>
        <fullName evidence="4">PQQ-binding-like beta-propeller repeat protein</fullName>
    </recommendedName>
</protein>
<feature type="chain" id="PRO_5046201127" description="PQQ-binding-like beta-propeller repeat protein" evidence="1">
    <location>
        <begin position="26"/>
        <end position="349"/>
    </location>
</feature>
<sequence>MMKKWTMLLLSVLIVCVGASSISAAAPSSYSESLLDPSTQSLAISSSKTLFVDKKNRQIQMLDLNTGKIGWKQTFPSIYDVEVLTYPTKIVVITEEKRHPRKVTLSEEGKPLSQQTYNNMKLTGTEKIQWSAPLQQEKEKLAIFTNKALSVYQYPWSKPSVTLSLEMADDNKYENVILQDAQLRAPYAIAKFSGSSLGQSKPYYKIVNVAAQQISALPLAWNVESGFILEGTSLALHTSSISGSPLGIETNMDQMIYARYDLLTGKLAPTITRTFTMSDSNWSTTSFNGYLLLTDTEHEQRAIFNKSGELLTEREATQADLNSRLVGYSNGHAYTLVRTANKTIELQVD</sequence>